<dbReference type="PANTHER" id="PTHR33121:SF79">
    <property type="entry name" value="CYCLIC DI-GMP PHOSPHODIESTERASE PDED-RELATED"/>
    <property type="match status" value="1"/>
</dbReference>
<name>A0A8J3CUC5_9PROT</name>
<dbReference type="CDD" id="cd01948">
    <property type="entry name" value="EAL"/>
    <property type="match status" value="1"/>
</dbReference>
<sequence length="244" mass="27032">MPELSNVLTAAGFREHVSEQRYRVMRQPIIDLTSGEIHHYEWLVRFKGQGTEGVIRPAEISGVIRDLDLSMLAQAILILNEYPNDPGIAINLSGASVDRENFKPSVLACLTALTASPTKLVIELTESWDMDRIELAESLLTELKTRGHPVCLDDVGAGAASIRYLRALPANWLKIDGAFVAAAYNNKRDRAILMALLTLREPLDVRFIAEGIETIELLDFVRRLGIDAGQGYALGKPEPETRIK</sequence>
<comment type="caution">
    <text evidence="2">The sequence shown here is derived from an EMBL/GenBank/DDBJ whole genome shotgun (WGS) entry which is preliminary data.</text>
</comment>
<dbReference type="Gene3D" id="3.20.20.450">
    <property type="entry name" value="EAL domain"/>
    <property type="match status" value="1"/>
</dbReference>
<evidence type="ECO:0000313" key="3">
    <source>
        <dbReference type="Proteomes" id="UP000634004"/>
    </source>
</evidence>
<organism evidence="2 3">
    <name type="scientific">Algimonas arctica</name>
    <dbReference type="NCBI Taxonomy" id="1479486"/>
    <lineage>
        <taxon>Bacteria</taxon>
        <taxon>Pseudomonadati</taxon>
        <taxon>Pseudomonadota</taxon>
        <taxon>Alphaproteobacteria</taxon>
        <taxon>Maricaulales</taxon>
        <taxon>Robiginitomaculaceae</taxon>
        <taxon>Algimonas</taxon>
    </lineage>
</organism>
<dbReference type="GO" id="GO:0071111">
    <property type="term" value="F:cyclic-guanylate-specific phosphodiesterase activity"/>
    <property type="evidence" value="ECO:0007669"/>
    <property type="project" value="InterPro"/>
</dbReference>
<reference evidence="2" key="2">
    <citation type="submission" date="2020-09" db="EMBL/GenBank/DDBJ databases">
        <authorList>
            <person name="Sun Q."/>
            <person name="Kim S."/>
        </authorList>
    </citation>
    <scope>NUCLEOTIDE SEQUENCE</scope>
    <source>
        <strain evidence="2">KCTC 32513</strain>
    </source>
</reference>
<dbReference type="AlphaFoldDB" id="A0A8J3CUC5"/>
<protein>
    <recommendedName>
        <fullName evidence="1">EAL domain-containing protein</fullName>
    </recommendedName>
</protein>
<dbReference type="InterPro" id="IPR050706">
    <property type="entry name" value="Cyclic-di-GMP_PDE-like"/>
</dbReference>
<evidence type="ECO:0000259" key="1">
    <source>
        <dbReference type="PROSITE" id="PS50883"/>
    </source>
</evidence>
<dbReference type="Proteomes" id="UP000634004">
    <property type="component" value="Unassembled WGS sequence"/>
</dbReference>
<evidence type="ECO:0000313" key="2">
    <source>
        <dbReference type="EMBL" id="GHB01170.1"/>
    </source>
</evidence>
<gene>
    <name evidence="2" type="ORF">GCM10009069_24990</name>
</gene>
<dbReference type="PANTHER" id="PTHR33121">
    <property type="entry name" value="CYCLIC DI-GMP PHOSPHODIESTERASE PDEF"/>
    <property type="match status" value="1"/>
</dbReference>
<dbReference type="Pfam" id="PF00563">
    <property type="entry name" value="EAL"/>
    <property type="match status" value="1"/>
</dbReference>
<proteinExistence type="predicted"/>
<dbReference type="InterPro" id="IPR035919">
    <property type="entry name" value="EAL_sf"/>
</dbReference>
<keyword evidence="3" id="KW-1185">Reference proteome</keyword>
<dbReference type="PROSITE" id="PS50883">
    <property type="entry name" value="EAL"/>
    <property type="match status" value="1"/>
</dbReference>
<dbReference type="EMBL" id="BMZH01000012">
    <property type="protein sequence ID" value="GHB01170.1"/>
    <property type="molecule type" value="Genomic_DNA"/>
</dbReference>
<dbReference type="SMART" id="SM00052">
    <property type="entry name" value="EAL"/>
    <property type="match status" value="1"/>
</dbReference>
<dbReference type="InterPro" id="IPR001633">
    <property type="entry name" value="EAL_dom"/>
</dbReference>
<dbReference type="SUPFAM" id="SSF141868">
    <property type="entry name" value="EAL domain-like"/>
    <property type="match status" value="1"/>
</dbReference>
<feature type="domain" description="EAL" evidence="1">
    <location>
        <begin position="6"/>
        <end position="244"/>
    </location>
</feature>
<dbReference type="RefSeq" id="WP_189498964.1">
    <property type="nucleotide sequence ID" value="NZ_BMZH01000012.1"/>
</dbReference>
<reference evidence="2" key="1">
    <citation type="journal article" date="2014" name="Int. J. Syst. Evol. Microbiol.">
        <title>Complete genome sequence of Corynebacterium casei LMG S-19264T (=DSM 44701T), isolated from a smear-ripened cheese.</title>
        <authorList>
            <consortium name="US DOE Joint Genome Institute (JGI-PGF)"/>
            <person name="Walter F."/>
            <person name="Albersmeier A."/>
            <person name="Kalinowski J."/>
            <person name="Ruckert C."/>
        </authorList>
    </citation>
    <scope>NUCLEOTIDE SEQUENCE</scope>
    <source>
        <strain evidence="2">KCTC 32513</strain>
    </source>
</reference>
<accession>A0A8J3CUC5</accession>